<dbReference type="AlphaFoldDB" id="A0A7G9REY0"/>
<sequence length="523" mass="55290">MSPNVIIGASDQVVAYEIRSLVSEVDGFAVDDVADSSDRLEESVLRRDPDIVLVHAGIGPTPVLQLVRDLAMRRPGSAILVMAEEITPEVFTEAMDAGARGVLQHPASLEDLQARLAAAAQWSAQMRRHLSSPSDLAQDAGRGRVFVVAGSKGGVGTSTLAAHLAHEYVRAVPGKSVCLVDLDVEKGDLGNLLGVTHRLDISDLAKVADDLGPSTVSSAIHRDPSGVAVLLAPGSVEDIGSVGDREARLIVGAIRRQFDLVVVDAGSHVTPVTAAAVEIADEVLLVTNPDVLSLRGVHRTLDAWGRVGVRKPETTRVVLNRVSKVADIQPESVPRLIPTPPCRTHLPAAFKRLEPGLNYRTPDEVKDRSWWNGVNALAREVGMIAQHDVAAPAARRQRRERARGGRGSRRAAAVGESGQASLEFVGVLPVLMLLVLLLWQVGLTIASLALTGHVADEAARAAAVGDDVHTALDAVPGFFAQSMTVSQGGSSVRVHTDLPILVPGFTAAGWDFDTKVGVVDEPS</sequence>
<dbReference type="InterPro" id="IPR025669">
    <property type="entry name" value="AAA_dom"/>
</dbReference>
<organism evidence="7 8">
    <name type="scientific">Nocardioides mesophilus</name>
    <dbReference type="NCBI Taxonomy" id="433659"/>
    <lineage>
        <taxon>Bacteria</taxon>
        <taxon>Bacillati</taxon>
        <taxon>Actinomycetota</taxon>
        <taxon>Actinomycetes</taxon>
        <taxon>Propionibacteriales</taxon>
        <taxon>Nocardioidaceae</taxon>
        <taxon>Nocardioides</taxon>
    </lineage>
</organism>
<keyword evidence="5" id="KW-1133">Transmembrane helix</keyword>
<dbReference type="KEGG" id="nmes:H9L09_07265"/>
<dbReference type="PANTHER" id="PTHR43384:SF6">
    <property type="entry name" value="SEPTUM SITE-DETERMINING PROTEIN MIND HOMOLOG, CHLOROPLASTIC"/>
    <property type="match status" value="1"/>
</dbReference>
<evidence type="ECO:0000313" key="8">
    <source>
        <dbReference type="Proteomes" id="UP000515947"/>
    </source>
</evidence>
<feature type="transmembrane region" description="Helical" evidence="5">
    <location>
        <begin position="427"/>
        <end position="450"/>
    </location>
</feature>
<dbReference type="InterPro" id="IPR001789">
    <property type="entry name" value="Sig_transdc_resp-reg_receiver"/>
</dbReference>
<dbReference type="InterPro" id="IPR027417">
    <property type="entry name" value="P-loop_NTPase"/>
</dbReference>
<dbReference type="RefSeq" id="WP_187579995.1">
    <property type="nucleotide sequence ID" value="NZ_CP060713.1"/>
</dbReference>
<dbReference type="SUPFAM" id="SSF52540">
    <property type="entry name" value="P-loop containing nucleoside triphosphate hydrolases"/>
    <property type="match status" value="1"/>
</dbReference>
<dbReference type="PANTHER" id="PTHR43384">
    <property type="entry name" value="SEPTUM SITE-DETERMINING PROTEIN MIND HOMOLOG, CHLOROPLASTIC-RELATED"/>
    <property type="match status" value="1"/>
</dbReference>
<reference evidence="7 8" key="1">
    <citation type="submission" date="2020-08" db="EMBL/GenBank/DDBJ databases">
        <title>Genome sequence of Nocardioides mesophilus KACC 16243T.</title>
        <authorList>
            <person name="Hyun D.-W."/>
            <person name="Bae J.-W."/>
        </authorList>
    </citation>
    <scope>NUCLEOTIDE SEQUENCE [LARGE SCALE GENOMIC DNA]</scope>
    <source>
        <strain evidence="7 8">KACC 16243</strain>
    </source>
</reference>
<dbReference type="Gene3D" id="3.40.50.300">
    <property type="entry name" value="P-loop containing nucleotide triphosphate hydrolases"/>
    <property type="match status" value="1"/>
</dbReference>
<accession>A0A7G9REY0</accession>
<dbReference type="SUPFAM" id="SSF52172">
    <property type="entry name" value="CheY-like"/>
    <property type="match status" value="1"/>
</dbReference>
<dbReference type="Gene3D" id="3.40.50.2300">
    <property type="match status" value="1"/>
</dbReference>
<evidence type="ECO:0000256" key="1">
    <source>
        <dbReference type="ARBA" id="ARBA00022741"/>
    </source>
</evidence>
<keyword evidence="1" id="KW-0547">Nucleotide-binding</keyword>
<keyword evidence="8" id="KW-1185">Reference proteome</keyword>
<dbReference type="Pfam" id="PF13614">
    <property type="entry name" value="AAA_31"/>
    <property type="match status" value="1"/>
</dbReference>
<evidence type="ECO:0000259" key="6">
    <source>
        <dbReference type="PROSITE" id="PS50110"/>
    </source>
</evidence>
<dbReference type="InterPro" id="IPR050625">
    <property type="entry name" value="ParA/MinD_ATPase"/>
</dbReference>
<feature type="compositionally biased region" description="Basic residues" evidence="4">
    <location>
        <begin position="395"/>
        <end position="409"/>
    </location>
</feature>
<comment type="caution">
    <text evidence="3">Lacks conserved residue(s) required for the propagation of feature annotation.</text>
</comment>
<dbReference type="Proteomes" id="UP000515947">
    <property type="component" value="Chromosome"/>
</dbReference>
<dbReference type="GO" id="GO:0016887">
    <property type="term" value="F:ATP hydrolysis activity"/>
    <property type="evidence" value="ECO:0007669"/>
    <property type="project" value="TreeGrafter"/>
</dbReference>
<gene>
    <name evidence="7" type="ORF">H9L09_07265</name>
</gene>
<dbReference type="PROSITE" id="PS50110">
    <property type="entry name" value="RESPONSE_REGULATORY"/>
    <property type="match status" value="1"/>
</dbReference>
<name>A0A7G9REY0_9ACTN</name>
<protein>
    <submittedName>
        <fullName evidence="7">AAA family ATPase</fullName>
    </submittedName>
</protein>
<dbReference type="GO" id="GO:0005829">
    <property type="term" value="C:cytosol"/>
    <property type="evidence" value="ECO:0007669"/>
    <property type="project" value="TreeGrafter"/>
</dbReference>
<evidence type="ECO:0000256" key="2">
    <source>
        <dbReference type="ARBA" id="ARBA00022840"/>
    </source>
</evidence>
<keyword evidence="5" id="KW-0812">Transmembrane</keyword>
<dbReference type="InterPro" id="IPR011006">
    <property type="entry name" value="CheY-like_superfamily"/>
</dbReference>
<dbReference type="GO" id="GO:0005524">
    <property type="term" value="F:ATP binding"/>
    <property type="evidence" value="ECO:0007669"/>
    <property type="project" value="UniProtKB-KW"/>
</dbReference>
<keyword evidence="2" id="KW-0067">ATP-binding</keyword>
<evidence type="ECO:0000256" key="3">
    <source>
        <dbReference type="PROSITE-ProRule" id="PRU00169"/>
    </source>
</evidence>
<dbReference type="GO" id="GO:0009898">
    <property type="term" value="C:cytoplasmic side of plasma membrane"/>
    <property type="evidence" value="ECO:0007669"/>
    <property type="project" value="TreeGrafter"/>
</dbReference>
<dbReference type="EMBL" id="CP060713">
    <property type="protein sequence ID" value="QNN54155.1"/>
    <property type="molecule type" value="Genomic_DNA"/>
</dbReference>
<dbReference type="InterPro" id="IPR012495">
    <property type="entry name" value="TadE-like_dom"/>
</dbReference>
<dbReference type="GO" id="GO:0000160">
    <property type="term" value="P:phosphorelay signal transduction system"/>
    <property type="evidence" value="ECO:0007669"/>
    <property type="project" value="InterPro"/>
</dbReference>
<dbReference type="Pfam" id="PF07811">
    <property type="entry name" value="TadE"/>
    <property type="match status" value="1"/>
</dbReference>
<feature type="domain" description="Response regulatory" evidence="6">
    <location>
        <begin position="4"/>
        <end position="120"/>
    </location>
</feature>
<feature type="region of interest" description="Disordered" evidence="4">
    <location>
        <begin position="390"/>
        <end position="412"/>
    </location>
</feature>
<evidence type="ECO:0000313" key="7">
    <source>
        <dbReference type="EMBL" id="QNN54155.1"/>
    </source>
</evidence>
<evidence type="ECO:0000256" key="4">
    <source>
        <dbReference type="SAM" id="MobiDB-lite"/>
    </source>
</evidence>
<keyword evidence="5" id="KW-0472">Membrane</keyword>
<proteinExistence type="predicted"/>
<dbReference type="GO" id="GO:0051782">
    <property type="term" value="P:negative regulation of cell division"/>
    <property type="evidence" value="ECO:0007669"/>
    <property type="project" value="TreeGrafter"/>
</dbReference>
<evidence type="ECO:0000256" key="5">
    <source>
        <dbReference type="SAM" id="Phobius"/>
    </source>
</evidence>